<comment type="caution">
    <text evidence="3">The sequence shown here is derived from an EMBL/GenBank/DDBJ whole genome shotgun (WGS) entry which is preliminary data.</text>
</comment>
<organism evidence="3 4">
    <name type="scientific">Actinoplanes auranticolor</name>
    <dbReference type="NCBI Taxonomy" id="47988"/>
    <lineage>
        <taxon>Bacteria</taxon>
        <taxon>Bacillati</taxon>
        <taxon>Actinomycetota</taxon>
        <taxon>Actinomycetes</taxon>
        <taxon>Micromonosporales</taxon>
        <taxon>Micromonosporaceae</taxon>
        <taxon>Actinoplanes</taxon>
    </lineage>
</organism>
<keyword evidence="2" id="KW-0472">Membrane</keyword>
<dbReference type="Proteomes" id="UP000681340">
    <property type="component" value="Unassembled WGS sequence"/>
</dbReference>
<name>A0A919VIW9_9ACTN</name>
<keyword evidence="4" id="KW-1185">Reference proteome</keyword>
<proteinExistence type="predicted"/>
<gene>
    <name evidence="3" type="ORF">Aau02nite_09970</name>
</gene>
<dbReference type="EMBL" id="BOQL01000011">
    <property type="protein sequence ID" value="GIM64377.1"/>
    <property type="molecule type" value="Genomic_DNA"/>
</dbReference>
<evidence type="ECO:0000313" key="4">
    <source>
        <dbReference type="Proteomes" id="UP000681340"/>
    </source>
</evidence>
<evidence type="ECO:0008006" key="5">
    <source>
        <dbReference type="Google" id="ProtNLM"/>
    </source>
</evidence>
<dbReference type="RefSeq" id="WP_212987123.1">
    <property type="nucleotide sequence ID" value="NZ_BAABEA010000047.1"/>
</dbReference>
<dbReference type="AlphaFoldDB" id="A0A919VIW9"/>
<accession>A0A919VIW9</accession>
<feature type="region of interest" description="Disordered" evidence="1">
    <location>
        <begin position="174"/>
        <end position="203"/>
    </location>
</feature>
<evidence type="ECO:0000256" key="1">
    <source>
        <dbReference type="SAM" id="MobiDB-lite"/>
    </source>
</evidence>
<feature type="transmembrane region" description="Helical" evidence="2">
    <location>
        <begin position="53"/>
        <end position="73"/>
    </location>
</feature>
<protein>
    <recommendedName>
        <fullName evidence="5">CU044_5270 family protein</fullName>
    </recommendedName>
</protein>
<evidence type="ECO:0000256" key="2">
    <source>
        <dbReference type="SAM" id="Phobius"/>
    </source>
</evidence>
<feature type="region of interest" description="Disordered" evidence="1">
    <location>
        <begin position="1"/>
        <end position="22"/>
    </location>
</feature>
<keyword evidence="2" id="KW-1133">Transmembrane helix</keyword>
<reference evidence="3" key="1">
    <citation type="submission" date="2021-03" db="EMBL/GenBank/DDBJ databases">
        <title>Whole genome shotgun sequence of Actinoplanes auranticolor NBRC 12245.</title>
        <authorList>
            <person name="Komaki H."/>
            <person name="Tamura T."/>
        </authorList>
    </citation>
    <scope>NUCLEOTIDE SEQUENCE</scope>
    <source>
        <strain evidence="3">NBRC 12245</strain>
    </source>
</reference>
<evidence type="ECO:0000313" key="3">
    <source>
        <dbReference type="EMBL" id="GIM64377.1"/>
    </source>
</evidence>
<sequence length="353" mass="36908">MTEQDAMTRLAAANPVPEAEVRDSATSPRALFLQRAVLAQPRSRHRGFAGLEWRYALVPAALAAVAVAAFAVVHRTSPPPAPPVQAGASTATPQSILTAAATQAERESPRGQFVHATGTIARIVHLGPGAGYDVIRVDSVQSVQPAAGRPGEGWLTIGERGSSVRPLTAGDAAAYAADGSPGPAELPREEEQTLHPDLAGDEPYAGELGDLPEDPARTGPAMLAWLTEAGRGTPADPQGWLFRTGTKLLDTFTDVAGSTDRAKIYRMLAGLTGVRTLESAADPLGRPARALAYTAPTPRYGVVEWQVYLGPDSDRITYTQAVVRQPGAANAGLPAGAVQYSTAVTTVTWSDKP</sequence>
<feature type="compositionally biased region" description="Low complexity" evidence="1">
    <location>
        <begin position="174"/>
        <end position="183"/>
    </location>
</feature>
<keyword evidence="2" id="KW-0812">Transmembrane</keyword>